<feature type="compositionally biased region" description="Low complexity" evidence="1">
    <location>
        <begin position="1"/>
        <end position="19"/>
    </location>
</feature>
<proteinExistence type="predicted"/>
<dbReference type="EMBL" id="MLJW01001163">
    <property type="protein sequence ID" value="OIQ79765.1"/>
    <property type="molecule type" value="Genomic_DNA"/>
</dbReference>
<accession>A0A1J5QV48</accession>
<feature type="transmembrane region" description="Helical" evidence="2">
    <location>
        <begin position="109"/>
        <end position="133"/>
    </location>
</feature>
<name>A0A1J5QV48_9ZZZZ</name>
<evidence type="ECO:0000313" key="3">
    <source>
        <dbReference type="EMBL" id="OIQ79765.1"/>
    </source>
</evidence>
<evidence type="ECO:0000256" key="1">
    <source>
        <dbReference type="SAM" id="MobiDB-lite"/>
    </source>
</evidence>
<feature type="transmembrane region" description="Helical" evidence="2">
    <location>
        <begin position="79"/>
        <end position="97"/>
    </location>
</feature>
<gene>
    <name evidence="3" type="ORF">GALL_384940</name>
</gene>
<organism evidence="3">
    <name type="scientific">mine drainage metagenome</name>
    <dbReference type="NCBI Taxonomy" id="410659"/>
    <lineage>
        <taxon>unclassified sequences</taxon>
        <taxon>metagenomes</taxon>
        <taxon>ecological metagenomes</taxon>
    </lineage>
</organism>
<feature type="transmembrane region" description="Helical" evidence="2">
    <location>
        <begin position="200"/>
        <end position="221"/>
    </location>
</feature>
<protein>
    <submittedName>
        <fullName evidence="3">Uncharacterized protein</fullName>
    </submittedName>
</protein>
<keyword evidence="2" id="KW-0812">Transmembrane</keyword>
<feature type="transmembrane region" description="Helical" evidence="2">
    <location>
        <begin position="241"/>
        <end position="274"/>
    </location>
</feature>
<feature type="transmembrane region" description="Helical" evidence="2">
    <location>
        <begin position="153"/>
        <end position="173"/>
    </location>
</feature>
<comment type="caution">
    <text evidence="3">The sequence shown here is derived from an EMBL/GenBank/DDBJ whole genome shotgun (WGS) entry which is preliminary data.</text>
</comment>
<feature type="transmembrane region" description="Helical" evidence="2">
    <location>
        <begin position="31"/>
        <end position="51"/>
    </location>
</feature>
<feature type="transmembrane region" description="Helical" evidence="2">
    <location>
        <begin position="286"/>
        <end position="305"/>
    </location>
</feature>
<dbReference type="AlphaFoldDB" id="A0A1J5QV48"/>
<sequence>MVAGETAGTAGTRDGTTSTPRRVSPIARTRSGLLVALAAGVAGTASGWGLLQWGQRDLIRHIAEVTGLETAPWVEPQDAIAFGARVAGFALLSWLLANRPGVATWRSLLHTGGTFVAWTVVAWSLVPVIFLWWPGPIMPGVIDGHGHVARSGAPAAYLGPLVILIAIAAAVWVGTRSTPREALADEFAGPRPPSRTASRVASGLVGAGVLVGLAGVAALVVAEWHAGTWAWIDLTPLTDRLFVLTTAAAGVAWLVSGTARGTAVLVIVATVAVLGGDLATESPYQAGAVLLGVATASVASVRRPLAGALDRLTL</sequence>
<keyword evidence="2" id="KW-1133">Transmembrane helix</keyword>
<keyword evidence="2" id="KW-0472">Membrane</keyword>
<feature type="region of interest" description="Disordered" evidence="1">
    <location>
        <begin position="1"/>
        <end position="23"/>
    </location>
</feature>
<reference evidence="3" key="1">
    <citation type="submission" date="2016-10" db="EMBL/GenBank/DDBJ databases">
        <title>Sequence of Gallionella enrichment culture.</title>
        <authorList>
            <person name="Poehlein A."/>
            <person name="Muehling M."/>
            <person name="Daniel R."/>
        </authorList>
    </citation>
    <scope>NUCLEOTIDE SEQUENCE</scope>
</reference>
<evidence type="ECO:0000256" key="2">
    <source>
        <dbReference type="SAM" id="Phobius"/>
    </source>
</evidence>